<accession>A0AA41S0A9</accession>
<comment type="caution">
    <text evidence="1">The sequence shown here is derived from an EMBL/GenBank/DDBJ whole genome shotgun (WGS) entry which is preliminary data.</text>
</comment>
<dbReference type="Gene3D" id="3.30.310.80">
    <property type="entry name" value="Kinase associated domain 1, KA1"/>
    <property type="match status" value="1"/>
</dbReference>
<name>A0AA41S0A9_PAPNU</name>
<reference evidence="1" key="1">
    <citation type="submission" date="2022-03" db="EMBL/GenBank/DDBJ databases">
        <title>A functionally conserved STORR gene fusion in Papaver species that diverged 16.8 million years ago.</title>
        <authorList>
            <person name="Catania T."/>
        </authorList>
    </citation>
    <scope>NUCLEOTIDE SEQUENCE</scope>
    <source>
        <strain evidence="1">S-191538</strain>
    </source>
</reference>
<dbReference type="Proteomes" id="UP001177140">
    <property type="component" value="Unassembled WGS sequence"/>
</dbReference>
<dbReference type="AlphaFoldDB" id="A0AA41S0A9"/>
<gene>
    <name evidence="1" type="ORF">MKW94_006910</name>
</gene>
<evidence type="ECO:0000313" key="2">
    <source>
        <dbReference type="Proteomes" id="UP001177140"/>
    </source>
</evidence>
<dbReference type="EMBL" id="JAJJMA010060319">
    <property type="protein sequence ID" value="MCL7026711.1"/>
    <property type="molecule type" value="Genomic_DNA"/>
</dbReference>
<organism evidence="1 2">
    <name type="scientific">Papaver nudicaule</name>
    <name type="common">Iceland poppy</name>
    <dbReference type="NCBI Taxonomy" id="74823"/>
    <lineage>
        <taxon>Eukaryota</taxon>
        <taxon>Viridiplantae</taxon>
        <taxon>Streptophyta</taxon>
        <taxon>Embryophyta</taxon>
        <taxon>Tracheophyta</taxon>
        <taxon>Spermatophyta</taxon>
        <taxon>Magnoliopsida</taxon>
        <taxon>Ranunculales</taxon>
        <taxon>Papaveraceae</taxon>
        <taxon>Papaveroideae</taxon>
        <taxon>Papaver</taxon>
    </lineage>
</organism>
<sequence>MVDVQKAAGETAEYFKFYKSFCSNLSAIIWKPPASGSTNSWITMLTKS</sequence>
<evidence type="ECO:0000313" key="1">
    <source>
        <dbReference type="EMBL" id="MCL7026711.1"/>
    </source>
</evidence>
<keyword evidence="2" id="KW-1185">Reference proteome</keyword>
<protein>
    <submittedName>
        <fullName evidence="1">Uncharacterized protein</fullName>
    </submittedName>
</protein>
<proteinExistence type="predicted"/>